<dbReference type="InterPro" id="IPR029044">
    <property type="entry name" value="Nucleotide-diphossugar_trans"/>
</dbReference>
<dbReference type="GO" id="GO:0005829">
    <property type="term" value="C:cytosol"/>
    <property type="evidence" value="ECO:0007669"/>
    <property type="project" value="TreeGrafter"/>
</dbReference>
<dbReference type="InterPro" id="IPR003329">
    <property type="entry name" value="Cytidylyl_trans"/>
</dbReference>
<keyword evidence="2" id="KW-1185">Reference proteome</keyword>
<organism evidence="1 2">
    <name type="scientific">Robertmurraya siralis</name>
    <dbReference type="NCBI Taxonomy" id="77777"/>
    <lineage>
        <taxon>Bacteria</taxon>
        <taxon>Bacillati</taxon>
        <taxon>Bacillota</taxon>
        <taxon>Bacilli</taxon>
        <taxon>Bacillales</taxon>
        <taxon>Bacillaceae</taxon>
        <taxon>Robertmurraya</taxon>
    </lineage>
</organism>
<dbReference type="PANTHER" id="PTHR42866:SF1">
    <property type="entry name" value="SPORE COAT POLYSACCHARIDE BIOSYNTHESIS PROTEIN SPSF"/>
    <property type="match status" value="1"/>
</dbReference>
<name>A0A919WL18_9BACI</name>
<evidence type="ECO:0008006" key="3">
    <source>
        <dbReference type="Google" id="ProtNLM"/>
    </source>
</evidence>
<dbReference type="AlphaFoldDB" id="A0A919WL18"/>
<dbReference type="RefSeq" id="WP_212934375.1">
    <property type="nucleotide sequence ID" value="NZ_BORC01000010.1"/>
</dbReference>
<dbReference type="PANTHER" id="PTHR42866">
    <property type="entry name" value="3-DEOXY-MANNO-OCTULOSONATE CYTIDYLYLTRANSFERASE"/>
    <property type="match status" value="1"/>
</dbReference>
<dbReference type="Gene3D" id="3.90.550.10">
    <property type="entry name" value="Spore Coat Polysaccharide Biosynthesis Protein SpsA, Chain A"/>
    <property type="match status" value="1"/>
</dbReference>
<dbReference type="Pfam" id="PF02348">
    <property type="entry name" value="CTP_transf_3"/>
    <property type="match status" value="1"/>
</dbReference>
<reference evidence="1" key="1">
    <citation type="submission" date="2021-03" db="EMBL/GenBank/DDBJ databases">
        <title>Antimicrobial resistance genes in bacteria isolated from Japanese honey, and their potential for conferring macrolide and lincosamide resistance in the American foulbrood pathogen Paenibacillus larvae.</title>
        <authorList>
            <person name="Okamoto M."/>
            <person name="Kumagai M."/>
            <person name="Kanamori H."/>
            <person name="Takamatsu D."/>
        </authorList>
    </citation>
    <scope>NUCLEOTIDE SEQUENCE</scope>
    <source>
        <strain evidence="1">J27TS8</strain>
    </source>
</reference>
<evidence type="ECO:0000313" key="2">
    <source>
        <dbReference type="Proteomes" id="UP000682111"/>
    </source>
</evidence>
<evidence type="ECO:0000313" key="1">
    <source>
        <dbReference type="EMBL" id="GIN64065.1"/>
    </source>
</evidence>
<dbReference type="SUPFAM" id="SSF53448">
    <property type="entry name" value="Nucleotide-diphospho-sugar transferases"/>
    <property type="match status" value="1"/>
</dbReference>
<gene>
    <name evidence="1" type="ORF">J27TS8_40580</name>
</gene>
<dbReference type="EMBL" id="BORC01000010">
    <property type="protein sequence ID" value="GIN64065.1"/>
    <property type="molecule type" value="Genomic_DNA"/>
</dbReference>
<comment type="caution">
    <text evidence="1">The sequence shown here is derived from an EMBL/GenBank/DDBJ whole genome shotgun (WGS) entry which is preliminary data.</text>
</comment>
<accession>A0A919WL18</accession>
<dbReference type="Proteomes" id="UP000682111">
    <property type="component" value="Unassembled WGS sequence"/>
</dbReference>
<dbReference type="CDD" id="cd02518">
    <property type="entry name" value="GT2_SpsF"/>
    <property type="match status" value="1"/>
</dbReference>
<sequence length="241" mass="28194">MKVAAIIQARMGSTRLPGKVLKKVLGKTLLEYQVERVLRAHTIDEIIIATTTKKEDDQIVDMCKQLSINYYRGSEHDVLSRYYEAAKKFEVDIIVRLTSDCPLIDPEIIDKTVQVFLQGKFDYVSNSIIRTYPRGMDTEVFSFQGVSEINKNAVKNYEREHVTPYWYERPENYRIKVVSHYTDLSKYRLTVDTIEDFKLISNIISSVYIKNRHYTLEDIIKVISDNPDWLLINSHINQKTF</sequence>
<protein>
    <recommendedName>
        <fullName evidence="3">Acylneuraminate cytidylyltransferase</fullName>
    </recommendedName>
</protein>
<proteinExistence type="predicted"/>